<evidence type="ECO:0000313" key="3">
    <source>
        <dbReference type="Proteomes" id="UP000233469"/>
    </source>
</evidence>
<reference evidence="2 3" key="1">
    <citation type="submission" date="2016-04" db="EMBL/GenBank/DDBJ databases">
        <title>Genome analyses suggest a sexual origin of heterokaryosis in a supposedly ancient asexual fungus.</title>
        <authorList>
            <person name="Ropars J."/>
            <person name="Sedzielewska K."/>
            <person name="Noel J."/>
            <person name="Charron P."/>
            <person name="Farinelli L."/>
            <person name="Marton T."/>
            <person name="Kruger M."/>
            <person name="Pelin A."/>
            <person name="Brachmann A."/>
            <person name="Corradi N."/>
        </authorList>
    </citation>
    <scope>NUCLEOTIDE SEQUENCE [LARGE SCALE GENOMIC DNA]</scope>
    <source>
        <strain evidence="2 3">C2</strain>
    </source>
</reference>
<protein>
    <submittedName>
        <fullName evidence="2">Uncharacterized protein</fullName>
    </submittedName>
</protein>
<sequence length="138" mass="14681">MWVGSVGLYGVGVWVWVWVGSVGVWVGSVGLCGVGVWVGSVGLGGFVCGLGVWVFGLGVWVCVVWVFGLGVWVWVWVGYVGWECGFWVWVGFGAGLGVGLIVMHSFVVAENSCTIQKRLSSLLEITKSEGDDLAVYGC</sequence>
<proteinExistence type="predicted"/>
<dbReference type="EMBL" id="LLXL01001806">
    <property type="protein sequence ID" value="PKK62809.1"/>
    <property type="molecule type" value="Genomic_DNA"/>
</dbReference>
<dbReference type="AlphaFoldDB" id="A0A2N1MME5"/>
<evidence type="ECO:0000313" key="2">
    <source>
        <dbReference type="EMBL" id="PKK62809.1"/>
    </source>
</evidence>
<evidence type="ECO:0000256" key="1">
    <source>
        <dbReference type="SAM" id="Phobius"/>
    </source>
</evidence>
<organism evidence="2 3">
    <name type="scientific">Rhizophagus irregularis</name>
    <dbReference type="NCBI Taxonomy" id="588596"/>
    <lineage>
        <taxon>Eukaryota</taxon>
        <taxon>Fungi</taxon>
        <taxon>Fungi incertae sedis</taxon>
        <taxon>Mucoromycota</taxon>
        <taxon>Glomeromycotina</taxon>
        <taxon>Glomeromycetes</taxon>
        <taxon>Glomerales</taxon>
        <taxon>Glomeraceae</taxon>
        <taxon>Rhizophagus</taxon>
    </lineage>
</organism>
<gene>
    <name evidence="2" type="ORF">RhiirC2_717434</name>
</gene>
<reference evidence="2 3" key="2">
    <citation type="submission" date="2017-10" db="EMBL/GenBank/DDBJ databases">
        <title>Extensive intraspecific genome diversity in a model arbuscular mycorrhizal fungus.</title>
        <authorList>
            <person name="Chen E.C.H."/>
            <person name="Morin E."/>
            <person name="Baudet D."/>
            <person name="Noel J."/>
            <person name="Ndikumana S."/>
            <person name="Charron P."/>
            <person name="St-Onge C."/>
            <person name="Giorgi J."/>
            <person name="Grigoriev I.V."/>
            <person name="Roux C."/>
            <person name="Martin F.M."/>
            <person name="Corradi N."/>
        </authorList>
    </citation>
    <scope>NUCLEOTIDE SEQUENCE [LARGE SCALE GENOMIC DNA]</scope>
    <source>
        <strain evidence="2 3">C2</strain>
    </source>
</reference>
<keyword evidence="1" id="KW-0472">Membrane</keyword>
<dbReference type="Proteomes" id="UP000233469">
    <property type="component" value="Unassembled WGS sequence"/>
</dbReference>
<keyword evidence="1" id="KW-0812">Transmembrane</keyword>
<keyword evidence="1" id="KW-1133">Transmembrane helix</keyword>
<accession>A0A2N1MME5</accession>
<feature type="transmembrane region" description="Helical" evidence="1">
    <location>
        <begin position="86"/>
        <end position="109"/>
    </location>
</feature>
<comment type="caution">
    <text evidence="2">The sequence shown here is derived from an EMBL/GenBank/DDBJ whole genome shotgun (WGS) entry which is preliminary data.</text>
</comment>
<feature type="transmembrane region" description="Helical" evidence="1">
    <location>
        <begin position="50"/>
        <end position="74"/>
    </location>
</feature>
<feature type="transmembrane region" description="Helical" evidence="1">
    <location>
        <begin position="15"/>
        <end position="38"/>
    </location>
</feature>
<name>A0A2N1MME5_9GLOM</name>